<dbReference type="RefSeq" id="WP_151655366.1">
    <property type="nucleotide sequence ID" value="NZ_WBVP01000011.1"/>
</dbReference>
<dbReference type="SUPFAM" id="SSF47090">
    <property type="entry name" value="PGBD-like"/>
    <property type="match status" value="1"/>
</dbReference>
<accession>A0A6N6RS94</accession>
<proteinExistence type="predicted"/>
<dbReference type="EMBL" id="WBVP01000011">
    <property type="protein sequence ID" value="KAB2824320.1"/>
    <property type="molecule type" value="Genomic_DNA"/>
</dbReference>
<dbReference type="SUPFAM" id="SSF52540">
    <property type="entry name" value="P-loop containing nucleoside triphosphate hydrolases"/>
    <property type="match status" value="1"/>
</dbReference>
<dbReference type="InterPro" id="IPR048809">
    <property type="entry name" value="GspA_C39-like"/>
</dbReference>
<dbReference type="Pfam" id="PF01471">
    <property type="entry name" value="PG_binding_1"/>
    <property type="match status" value="1"/>
</dbReference>
<dbReference type="InterPro" id="IPR036365">
    <property type="entry name" value="PGBD-like_sf"/>
</dbReference>
<evidence type="ECO:0000313" key="6">
    <source>
        <dbReference type="Proteomes" id="UP000434870"/>
    </source>
</evidence>
<evidence type="ECO:0000259" key="3">
    <source>
        <dbReference type="Pfam" id="PF13401"/>
    </source>
</evidence>
<feature type="transmembrane region" description="Helical" evidence="1">
    <location>
        <begin position="289"/>
        <end position="311"/>
    </location>
</feature>
<dbReference type="PANTHER" id="PTHR35894:SF1">
    <property type="entry name" value="PHOSPHORIBULOKINASE _ URIDINE KINASE FAMILY"/>
    <property type="match status" value="1"/>
</dbReference>
<dbReference type="InterPro" id="IPR036366">
    <property type="entry name" value="PGBDSf"/>
</dbReference>
<dbReference type="GO" id="GO:0016887">
    <property type="term" value="F:ATP hydrolysis activity"/>
    <property type="evidence" value="ECO:0007669"/>
    <property type="project" value="InterPro"/>
</dbReference>
<organism evidence="5 6">
    <name type="scientific">Aliivibrio finisterrensis</name>
    <dbReference type="NCBI Taxonomy" id="511998"/>
    <lineage>
        <taxon>Bacteria</taxon>
        <taxon>Pseudomonadati</taxon>
        <taxon>Pseudomonadota</taxon>
        <taxon>Gammaproteobacteria</taxon>
        <taxon>Vibrionales</taxon>
        <taxon>Vibrionaceae</taxon>
        <taxon>Aliivibrio</taxon>
    </lineage>
</organism>
<sequence>MYQDFFGFNKLPFSMTLNARFLYLSERHKEALNYLLSGLGQGGGFVLLTGEVGTGKTSVLRALFSQLDSNVHLALILNQMFSAQELLEAICDEFKISYTENAPLKQLKDSIVDFLKTEHERGFQTIIAIDEAQHLGADVLEQLRLLTNFETDTDTLLKVFLSGQTELQQRLQQANLCQLAQRITARYHLLPLTQKETESYIKHRLSLAEGQLSLFSASSIRMIVRRSKGIPRIVNLLCDKALWISYQKGTQKVDHQAVEEACKLVLDWQVETPGVAPMSTRVAPMAPPLWFPLLIAIGVSLLLTIGSYRFLPQYLESNYPIVKSVIEKPLEGFSSQSSAFQALLSVWGYSVNEFQANCPNAKRAQLYCVESNGTLADLLLLNRSALVWLQQPSGEELLAILYRVNSQGVELLLPSKRVKVSHQWFEQHWNGAYTQLWQKPIITERAMKLGDKGEAILALNRLLSFALEQPINNSDVFSKETELQVKEFQEIFGLETDGIVGSKTQMWLDSIVNVNAPVLQGGE</sequence>
<dbReference type="Gene3D" id="3.90.70.10">
    <property type="entry name" value="Cysteine proteinases"/>
    <property type="match status" value="1"/>
</dbReference>
<keyword evidence="1" id="KW-1133">Transmembrane helix</keyword>
<evidence type="ECO:0000256" key="1">
    <source>
        <dbReference type="SAM" id="Phobius"/>
    </source>
</evidence>
<dbReference type="Pfam" id="PF13401">
    <property type="entry name" value="AAA_22"/>
    <property type="match status" value="1"/>
</dbReference>
<feature type="domain" description="Peptidoglycan binding-like" evidence="2">
    <location>
        <begin position="453"/>
        <end position="505"/>
    </location>
</feature>
<comment type="caution">
    <text evidence="5">The sequence shown here is derived from an EMBL/GenBank/DDBJ whole genome shotgun (WGS) entry which is preliminary data.</text>
</comment>
<name>A0A6N6RS94_9GAMM</name>
<dbReference type="InterPro" id="IPR027417">
    <property type="entry name" value="P-loop_NTPase"/>
</dbReference>
<dbReference type="InterPro" id="IPR002477">
    <property type="entry name" value="Peptidoglycan-bd-like"/>
</dbReference>
<reference evidence="5 6" key="1">
    <citation type="submission" date="2019-09" db="EMBL/GenBank/DDBJ databases">
        <title>Genome of Aliivibrio finisterrensis LMG 23869 (type strain).</title>
        <authorList>
            <person name="Bowman J.P."/>
        </authorList>
    </citation>
    <scope>NUCLEOTIDE SEQUENCE [LARGE SCALE GENOMIC DNA]</scope>
    <source>
        <strain evidence="5 6">LMG 23869</strain>
    </source>
</reference>
<dbReference type="Gene3D" id="1.10.101.10">
    <property type="entry name" value="PGBD-like superfamily/PGBD"/>
    <property type="match status" value="1"/>
</dbReference>
<feature type="domain" description="ORC1/DEAH AAA+ ATPase" evidence="3">
    <location>
        <begin position="42"/>
        <end position="171"/>
    </location>
</feature>
<feature type="domain" description="General secretion pathway protein A peptidase C39-like" evidence="4">
    <location>
        <begin position="341"/>
        <end position="437"/>
    </location>
</feature>
<keyword evidence="1" id="KW-0812">Transmembrane</keyword>
<dbReference type="InterPro" id="IPR049945">
    <property type="entry name" value="AAA_22"/>
</dbReference>
<evidence type="ECO:0000313" key="5">
    <source>
        <dbReference type="EMBL" id="KAB2824320.1"/>
    </source>
</evidence>
<protein>
    <submittedName>
        <fullName evidence="5">AAA family ATPase</fullName>
    </submittedName>
</protein>
<dbReference type="InterPro" id="IPR052026">
    <property type="entry name" value="ExeA_AAA_ATPase_DNA-bind"/>
</dbReference>
<dbReference type="Proteomes" id="UP000434870">
    <property type="component" value="Unassembled WGS sequence"/>
</dbReference>
<evidence type="ECO:0000259" key="2">
    <source>
        <dbReference type="Pfam" id="PF01471"/>
    </source>
</evidence>
<dbReference type="Pfam" id="PF21327">
    <property type="entry name" value="GspA_C39-like"/>
    <property type="match status" value="1"/>
</dbReference>
<evidence type="ECO:0000259" key="4">
    <source>
        <dbReference type="Pfam" id="PF21327"/>
    </source>
</evidence>
<dbReference type="AlphaFoldDB" id="A0A6N6RS94"/>
<dbReference type="Gene3D" id="3.40.50.300">
    <property type="entry name" value="P-loop containing nucleotide triphosphate hydrolases"/>
    <property type="match status" value="1"/>
</dbReference>
<keyword evidence="1" id="KW-0472">Membrane</keyword>
<dbReference type="PANTHER" id="PTHR35894">
    <property type="entry name" value="GENERAL SECRETION PATHWAY PROTEIN A-RELATED"/>
    <property type="match status" value="1"/>
</dbReference>
<gene>
    <name evidence="5" type="ORF">F8B77_10935</name>
</gene>